<dbReference type="Gene3D" id="3.40.50.1700">
    <property type="entry name" value="Glycoside hydrolase family 3 C-terminal domain"/>
    <property type="match status" value="1"/>
</dbReference>
<keyword evidence="7" id="KW-1185">Reference proteome</keyword>
<dbReference type="AlphaFoldDB" id="L0FVA3"/>
<protein>
    <submittedName>
        <fullName evidence="6">Beta-glucosidase-like glycosyl hydrolase</fullName>
    </submittedName>
</protein>
<organism evidence="6 7">
    <name type="scientific">Echinicola vietnamensis (strain DSM 17526 / LMG 23754 / KMM 6221)</name>
    <dbReference type="NCBI Taxonomy" id="926556"/>
    <lineage>
        <taxon>Bacteria</taxon>
        <taxon>Pseudomonadati</taxon>
        <taxon>Bacteroidota</taxon>
        <taxon>Cytophagia</taxon>
        <taxon>Cytophagales</taxon>
        <taxon>Cyclobacteriaceae</taxon>
        <taxon>Echinicola</taxon>
    </lineage>
</organism>
<gene>
    <name evidence="6" type="ordered locus">Echvi_0398</name>
</gene>
<dbReference type="EMBL" id="CP003346">
    <property type="protein sequence ID" value="AGA76686.1"/>
    <property type="molecule type" value="Genomic_DNA"/>
</dbReference>
<dbReference type="SMART" id="SM01217">
    <property type="entry name" value="Fn3_like"/>
    <property type="match status" value="1"/>
</dbReference>
<proteinExistence type="inferred from homology"/>
<dbReference type="Pfam" id="PF14310">
    <property type="entry name" value="Fn3-like"/>
    <property type="match status" value="1"/>
</dbReference>
<dbReference type="PANTHER" id="PTHR42715:SF10">
    <property type="entry name" value="BETA-GLUCOSIDASE"/>
    <property type="match status" value="1"/>
</dbReference>
<comment type="similarity">
    <text evidence="1 4">Belongs to the glycosyl hydrolase 3 family.</text>
</comment>
<dbReference type="InterPro" id="IPR017853">
    <property type="entry name" value="GH"/>
</dbReference>
<dbReference type="SUPFAM" id="SSF52279">
    <property type="entry name" value="Beta-D-glucan exohydrolase, C-terminal domain"/>
    <property type="match status" value="1"/>
</dbReference>
<dbReference type="KEGG" id="evi:Echvi_0398"/>
<evidence type="ECO:0000313" key="6">
    <source>
        <dbReference type="EMBL" id="AGA76686.1"/>
    </source>
</evidence>
<dbReference type="InterPro" id="IPR002772">
    <property type="entry name" value="Glyco_hydro_3_C"/>
</dbReference>
<keyword evidence="2 4" id="KW-0378">Hydrolase</keyword>
<evidence type="ECO:0000256" key="1">
    <source>
        <dbReference type="ARBA" id="ARBA00005336"/>
    </source>
</evidence>
<dbReference type="Proteomes" id="UP000010796">
    <property type="component" value="Chromosome"/>
</dbReference>
<dbReference type="GO" id="GO:0008422">
    <property type="term" value="F:beta-glucosidase activity"/>
    <property type="evidence" value="ECO:0007669"/>
    <property type="project" value="UniProtKB-ARBA"/>
</dbReference>
<dbReference type="InterPro" id="IPR026891">
    <property type="entry name" value="Fn3-like"/>
</dbReference>
<dbReference type="Pfam" id="PF01915">
    <property type="entry name" value="Glyco_hydro_3_C"/>
    <property type="match status" value="1"/>
</dbReference>
<dbReference type="Gene3D" id="3.20.20.300">
    <property type="entry name" value="Glycoside hydrolase, family 3, N-terminal domain"/>
    <property type="match status" value="1"/>
</dbReference>
<dbReference type="FunFam" id="2.60.40.10:FF:000495">
    <property type="entry name" value="Periplasmic beta-glucosidase"/>
    <property type="match status" value="1"/>
</dbReference>
<dbReference type="PATRIC" id="fig|926556.3.peg.400"/>
<dbReference type="PANTHER" id="PTHR42715">
    <property type="entry name" value="BETA-GLUCOSIDASE"/>
    <property type="match status" value="1"/>
</dbReference>
<accession>L0FVA3</accession>
<evidence type="ECO:0000256" key="2">
    <source>
        <dbReference type="ARBA" id="ARBA00022801"/>
    </source>
</evidence>
<feature type="domain" description="Fibronectin type III-like" evidence="5">
    <location>
        <begin position="667"/>
        <end position="738"/>
    </location>
</feature>
<name>L0FVA3_ECHVK</name>
<dbReference type="GO" id="GO:0005975">
    <property type="term" value="P:carbohydrate metabolic process"/>
    <property type="evidence" value="ECO:0007669"/>
    <property type="project" value="InterPro"/>
</dbReference>
<sequence>MKFSNHIKYSTLLLLSSFLTINLSCTTDKHPRLGESPVQEVIDAMTIEEKSLMVTGAKRREVVPVPLPGRKQKNITAVGGYTYPFVHLGIPSIMLSDGPAGLRIAPRRPNDPETYYCTAFPVGTLVASSWDPQLVEKVGNAMGHEALEYGVDILLSPAMNIHRDPLGGRSFEYYSEDPLISGKMGAALVRGIQSQGIGTAIKHFVANNQETNRRTIDAVVSERALREIYLRGFEIAVKEGDPWTVMSSYNKVNGTYTPQSEELLEIILRKEWGFDGFVLTDWYGGDDPVEQMKAGNDLLMPGLQDWSDAIAEALENGSLEKELVDRNIARILDVITRTSTYKDYPYSNKPNFKESIKIAREAAGESMVLLKNDADILPLKPDIKKVAPFGNYSYKLTVGGTGSGMVNNEYSISLAQGLENAGYEIDAALHEKYTDYLKKGKPQNLEADSLITAMPKPDSILGELPLDASLIRQNAEESDIAMVSIMRVFGEGGDRKLETFYLTEEEKNLLKNVSEAFRAKGKKVVVVLNIGGVIETASWRELADAILLAWQPGQEGGNAMADILTGKVNPSGKLATTFPLDYPDVPTTKNFPGTPAENPEKVVHEEGIYVGYRYYDSFAVNPAYEFGFGLSYTDFSYDNLKLGSETFENEIEVTADIKNTGNKAGREVVQLYLAAPGKAMDKPVKELKNFAKTKLLAPGESQTITFVLDARSLASFVSERSAWIAEAGKYTVHVGASSRDIRKSAGFDLEKELTVEKVHKVLVPQEKISEFKRK</sequence>
<evidence type="ECO:0000259" key="5">
    <source>
        <dbReference type="SMART" id="SM01217"/>
    </source>
</evidence>
<evidence type="ECO:0000256" key="3">
    <source>
        <dbReference type="ARBA" id="ARBA00023277"/>
    </source>
</evidence>
<dbReference type="STRING" id="926556.Echvi_0398"/>
<evidence type="ECO:0000313" key="7">
    <source>
        <dbReference type="Proteomes" id="UP000010796"/>
    </source>
</evidence>
<dbReference type="InterPro" id="IPR050288">
    <property type="entry name" value="Cellulose_deg_GH3"/>
</dbReference>
<dbReference type="Gene3D" id="2.60.40.10">
    <property type="entry name" value="Immunoglobulins"/>
    <property type="match status" value="1"/>
</dbReference>
<dbReference type="InterPro" id="IPR036881">
    <property type="entry name" value="Glyco_hydro_3_C_sf"/>
</dbReference>
<dbReference type="Pfam" id="PF00933">
    <property type="entry name" value="Glyco_hydro_3"/>
    <property type="match status" value="1"/>
</dbReference>
<keyword evidence="3" id="KW-0119">Carbohydrate metabolism</keyword>
<dbReference type="eggNOG" id="COG1472">
    <property type="taxonomic scope" value="Bacteria"/>
</dbReference>
<reference evidence="7" key="1">
    <citation type="submission" date="2012-02" db="EMBL/GenBank/DDBJ databases">
        <title>The complete genome of Echinicola vietnamensis DSM 17526.</title>
        <authorList>
            <person name="Lucas S."/>
            <person name="Copeland A."/>
            <person name="Lapidus A."/>
            <person name="Glavina del Rio T."/>
            <person name="Dalin E."/>
            <person name="Tice H."/>
            <person name="Bruce D."/>
            <person name="Goodwin L."/>
            <person name="Pitluck S."/>
            <person name="Peters L."/>
            <person name="Ovchinnikova G."/>
            <person name="Teshima H."/>
            <person name="Kyrpides N."/>
            <person name="Mavromatis K."/>
            <person name="Ivanova N."/>
            <person name="Brettin T."/>
            <person name="Detter J.C."/>
            <person name="Han C."/>
            <person name="Larimer F."/>
            <person name="Land M."/>
            <person name="Hauser L."/>
            <person name="Markowitz V."/>
            <person name="Cheng J.-F."/>
            <person name="Hugenholtz P."/>
            <person name="Woyke T."/>
            <person name="Wu D."/>
            <person name="Brambilla E."/>
            <person name="Klenk H.-P."/>
            <person name="Eisen J.A."/>
        </authorList>
    </citation>
    <scope>NUCLEOTIDE SEQUENCE [LARGE SCALE GENOMIC DNA]</scope>
    <source>
        <strain evidence="7">DSM 17526 / LMG 23754 / KMM 6221</strain>
    </source>
</reference>
<dbReference type="OrthoDB" id="9805821at2"/>
<dbReference type="HOGENOM" id="CLU_004542_4_1_10"/>
<dbReference type="PROSITE" id="PS00775">
    <property type="entry name" value="GLYCOSYL_HYDROL_F3"/>
    <property type="match status" value="1"/>
</dbReference>
<evidence type="ECO:0000256" key="4">
    <source>
        <dbReference type="RuleBase" id="RU361161"/>
    </source>
</evidence>
<dbReference type="RefSeq" id="WP_015264253.1">
    <property type="nucleotide sequence ID" value="NC_019904.1"/>
</dbReference>
<dbReference type="PRINTS" id="PR00133">
    <property type="entry name" value="GLHYDRLASE3"/>
</dbReference>
<dbReference type="InterPro" id="IPR013783">
    <property type="entry name" value="Ig-like_fold"/>
</dbReference>
<dbReference type="SUPFAM" id="SSF51445">
    <property type="entry name" value="(Trans)glycosidases"/>
    <property type="match status" value="1"/>
</dbReference>
<keyword evidence="4" id="KW-0326">Glycosidase</keyword>
<dbReference type="InterPro" id="IPR001764">
    <property type="entry name" value="Glyco_hydro_3_N"/>
</dbReference>
<dbReference type="InterPro" id="IPR036962">
    <property type="entry name" value="Glyco_hydro_3_N_sf"/>
</dbReference>
<dbReference type="InterPro" id="IPR019800">
    <property type="entry name" value="Glyco_hydro_3_AS"/>
</dbReference>